<dbReference type="KEGG" id="srub:C2R22_08065"/>
<feature type="transmembrane region" description="Helical" evidence="1">
    <location>
        <begin position="72"/>
        <end position="91"/>
    </location>
</feature>
<feature type="transmembrane region" description="Helical" evidence="1">
    <location>
        <begin position="142"/>
        <end position="167"/>
    </location>
</feature>
<evidence type="ECO:0000256" key="1">
    <source>
        <dbReference type="SAM" id="Phobius"/>
    </source>
</evidence>
<dbReference type="OrthoDB" id="44002at2157"/>
<feature type="transmembrane region" description="Helical" evidence="1">
    <location>
        <begin position="97"/>
        <end position="121"/>
    </location>
</feature>
<dbReference type="InterPro" id="IPR018650">
    <property type="entry name" value="STSV1_Orf64"/>
</dbReference>
<feature type="transmembrane region" description="Helical" evidence="1">
    <location>
        <begin position="303"/>
        <end position="334"/>
    </location>
</feature>
<feature type="transmembrane region" description="Helical" evidence="1">
    <location>
        <begin position="229"/>
        <end position="248"/>
    </location>
</feature>
<organism evidence="2 3">
    <name type="scientific">Salinigranum rubrum</name>
    <dbReference type="NCBI Taxonomy" id="755307"/>
    <lineage>
        <taxon>Archaea</taxon>
        <taxon>Methanobacteriati</taxon>
        <taxon>Methanobacteriota</taxon>
        <taxon>Stenosarchaea group</taxon>
        <taxon>Halobacteria</taxon>
        <taxon>Halobacteriales</taxon>
        <taxon>Haloferacaceae</taxon>
        <taxon>Salinigranum</taxon>
    </lineage>
</organism>
<dbReference type="RefSeq" id="WP_103425302.1">
    <property type="nucleotide sequence ID" value="NZ_CP026309.1"/>
</dbReference>
<dbReference type="Proteomes" id="UP000236584">
    <property type="component" value="Chromosome"/>
</dbReference>
<keyword evidence="1" id="KW-1133">Transmembrane helix</keyword>
<feature type="transmembrane region" description="Helical" evidence="1">
    <location>
        <begin position="15"/>
        <end position="34"/>
    </location>
</feature>
<feature type="transmembrane region" description="Helical" evidence="1">
    <location>
        <begin position="493"/>
        <end position="514"/>
    </location>
</feature>
<dbReference type="GeneID" id="35592037"/>
<name>A0A2I8VIA0_9EURY</name>
<dbReference type="AlphaFoldDB" id="A0A2I8VIA0"/>
<feature type="transmembrane region" description="Helical" evidence="1">
    <location>
        <begin position="203"/>
        <end position="223"/>
    </location>
</feature>
<reference evidence="2 3" key="1">
    <citation type="submission" date="2018-01" db="EMBL/GenBank/DDBJ databases">
        <title>Complete genome sequence of Salinigranum rubrum GX10T, an extremely halophilic archaeon isolated from a marine solar saltern.</title>
        <authorList>
            <person name="Han S."/>
        </authorList>
    </citation>
    <scope>NUCLEOTIDE SEQUENCE [LARGE SCALE GENOMIC DNA]</scope>
    <source>
        <strain evidence="2 3">GX10</strain>
    </source>
</reference>
<keyword evidence="3" id="KW-1185">Reference proteome</keyword>
<sequence>MSDESSRRYARPGELTPLTTVVAVAVLGALLAVVTEPRGVPYVVATVAGGIGGFLAAHVGARSLRDIGTRRLLAAVAVTSGAFAAALLVALDAGVRPALLPVVAVVCGFAWLGGLGVRSAIDLPVTPVAARTAVERIDRPTWYVIGLAATLFAAFSLYTAWLYAAYWMGGSDFGAYVHMFSTTLDGEGLLLHGKYRVSQPQGSYWGGHFTLTLLAFLPLFALVPSPLTLLVAKSAVVAASIPLVWAFARDLIGDDTIAGLLTVSYALNPFLWSAWVFDFQEQALLPLLVFGAFWAYHRDRRGVFVVLATLAFLTNEFAVVIFAGGLAGLTVAVARAGELRERAPTLVVTALAALAVFALGAVVTTRFSVDAGIPYASFAEPIKPYLGTRTGIGQVLRVVLAEPMLLAESFSVQLTQKLLFFIALFAPVLFLSLSDELSAGAMVPYLGFAWFIAGREIYHMFGAHYPFYLLPFIYVGAIRVLSRVEIPTPSRALLRRLLVTVILVNLFAGFAVGADHNVFPVQTNPEHNQVVEAAIEGIPEEASLLTQNDLYPHVATRPQATYVGRPDMFRMYQEAHGPVTPTYVLVDGGLVARQNDWSTPVEEALGERLEEEYGLLRCEDGVAVYRHGYDGPVEGITQQQPGQC</sequence>
<keyword evidence="1" id="KW-0812">Transmembrane</keyword>
<dbReference type="Pfam" id="PF09852">
    <property type="entry name" value="DUF2079"/>
    <property type="match status" value="1"/>
</dbReference>
<evidence type="ECO:0008006" key="4">
    <source>
        <dbReference type="Google" id="ProtNLM"/>
    </source>
</evidence>
<evidence type="ECO:0000313" key="2">
    <source>
        <dbReference type="EMBL" id="AUV81614.1"/>
    </source>
</evidence>
<dbReference type="EMBL" id="CP026309">
    <property type="protein sequence ID" value="AUV81614.1"/>
    <property type="molecule type" value="Genomic_DNA"/>
</dbReference>
<keyword evidence="1" id="KW-0472">Membrane</keyword>
<feature type="transmembrane region" description="Helical" evidence="1">
    <location>
        <begin position="346"/>
        <end position="369"/>
    </location>
</feature>
<evidence type="ECO:0000313" key="3">
    <source>
        <dbReference type="Proteomes" id="UP000236584"/>
    </source>
</evidence>
<feature type="transmembrane region" description="Helical" evidence="1">
    <location>
        <begin position="465"/>
        <end position="481"/>
    </location>
</feature>
<protein>
    <recommendedName>
        <fullName evidence="4">DUF2079 domain-containing protein</fullName>
    </recommendedName>
</protein>
<feature type="transmembrane region" description="Helical" evidence="1">
    <location>
        <begin position="40"/>
        <end position="60"/>
    </location>
</feature>
<gene>
    <name evidence="2" type="ORF">C2R22_08065</name>
</gene>
<proteinExistence type="predicted"/>
<accession>A0A2I8VIA0</accession>